<reference evidence="1" key="1">
    <citation type="submission" date="2022-10" db="EMBL/GenBank/DDBJ databases">
        <title>Genome Sequence of Xylaria curta.</title>
        <authorList>
            <person name="Buettner E."/>
        </authorList>
    </citation>
    <scope>NUCLEOTIDE SEQUENCE</scope>
    <source>
        <strain evidence="1">Babe10</strain>
    </source>
</reference>
<evidence type="ECO:0000313" key="2">
    <source>
        <dbReference type="Proteomes" id="UP001143856"/>
    </source>
</evidence>
<sequence length="189" mass="19749">MKASFLLSTALVGLASAIPMTFDISEEMIAKLRSGTSSGMLEIAATGWARTPSRHKASTIPPTCWTTCAPGAATPMMPPSSAPSSPRLPRIALARKLVLSGYSQGAALVHAATKQLPAAVLNKVAAAVTYGDTRKKQDGGVVPNITPSRSLILCHDGDRVCDGTLIITDAHHDYQDLAPTAVNFIVSKV</sequence>
<dbReference type="EMBL" id="JAPDGR010003736">
    <property type="protein sequence ID" value="KAJ2970233.1"/>
    <property type="molecule type" value="Genomic_DNA"/>
</dbReference>
<dbReference type="Proteomes" id="UP001143856">
    <property type="component" value="Unassembled WGS sequence"/>
</dbReference>
<organism evidence="1 2">
    <name type="scientific">Xylaria curta</name>
    <dbReference type="NCBI Taxonomy" id="42375"/>
    <lineage>
        <taxon>Eukaryota</taxon>
        <taxon>Fungi</taxon>
        <taxon>Dikarya</taxon>
        <taxon>Ascomycota</taxon>
        <taxon>Pezizomycotina</taxon>
        <taxon>Sordariomycetes</taxon>
        <taxon>Xylariomycetidae</taxon>
        <taxon>Xylariales</taxon>
        <taxon>Xylariaceae</taxon>
        <taxon>Xylaria</taxon>
    </lineage>
</organism>
<gene>
    <name evidence="1" type="ORF">NUW58_g9758</name>
</gene>
<keyword evidence="2" id="KW-1185">Reference proteome</keyword>
<accession>A0ACC1MVL7</accession>
<protein>
    <submittedName>
        <fullName evidence="1">Uncharacterized protein</fullName>
    </submittedName>
</protein>
<name>A0ACC1MVL7_9PEZI</name>
<comment type="caution">
    <text evidence="1">The sequence shown here is derived from an EMBL/GenBank/DDBJ whole genome shotgun (WGS) entry which is preliminary data.</text>
</comment>
<proteinExistence type="predicted"/>
<evidence type="ECO:0000313" key="1">
    <source>
        <dbReference type="EMBL" id="KAJ2970233.1"/>
    </source>
</evidence>